<accession>A0ABU7C419</accession>
<name>A0ABU7C419_9TELE</name>
<evidence type="ECO:0000313" key="2">
    <source>
        <dbReference type="Proteomes" id="UP001345963"/>
    </source>
</evidence>
<gene>
    <name evidence="1" type="ORF">ATANTOWER_026762</name>
</gene>
<dbReference type="Proteomes" id="UP001345963">
    <property type="component" value="Unassembled WGS sequence"/>
</dbReference>
<proteinExistence type="predicted"/>
<reference evidence="1 2" key="1">
    <citation type="submission" date="2021-07" db="EMBL/GenBank/DDBJ databases">
        <authorList>
            <person name="Palmer J.M."/>
        </authorList>
    </citation>
    <scope>NUCLEOTIDE SEQUENCE [LARGE SCALE GENOMIC DNA]</scope>
    <source>
        <strain evidence="1 2">AT_MEX2019</strain>
        <tissue evidence="1">Muscle</tissue>
    </source>
</reference>
<keyword evidence="2" id="KW-1185">Reference proteome</keyword>
<organism evidence="1 2">
    <name type="scientific">Ataeniobius toweri</name>
    <dbReference type="NCBI Taxonomy" id="208326"/>
    <lineage>
        <taxon>Eukaryota</taxon>
        <taxon>Metazoa</taxon>
        <taxon>Chordata</taxon>
        <taxon>Craniata</taxon>
        <taxon>Vertebrata</taxon>
        <taxon>Euteleostomi</taxon>
        <taxon>Actinopterygii</taxon>
        <taxon>Neopterygii</taxon>
        <taxon>Teleostei</taxon>
        <taxon>Neoteleostei</taxon>
        <taxon>Acanthomorphata</taxon>
        <taxon>Ovalentaria</taxon>
        <taxon>Atherinomorphae</taxon>
        <taxon>Cyprinodontiformes</taxon>
        <taxon>Goodeidae</taxon>
        <taxon>Ataeniobius</taxon>
    </lineage>
</organism>
<protein>
    <submittedName>
        <fullName evidence="1">Uncharacterized protein</fullName>
    </submittedName>
</protein>
<dbReference type="EMBL" id="JAHUTI010075237">
    <property type="protein sequence ID" value="MED6256468.1"/>
    <property type="molecule type" value="Genomic_DNA"/>
</dbReference>
<comment type="caution">
    <text evidence="1">The sequence shown here is derived from an EMBL/GenBank/DDBJ whole genome shotgun (WGS) entry which is preliminary data.</text>
</comment>
<evidence type="ECO:0000313" key="1">
    <source>
        <dbReference type="EMBL" id="MED6256468.1"/>
    </source>
</evidence>
<sequence length="106" mass="12078">MHHFQTTTQVELRTEVGSQTSILKAQKMQTGWAVLYKPYTSEFKNSIGCMQTLLLHSRKQNTVTLLQKSGILLLHEEIPVHFSKIIQNAASDNHRLNLDEVTVNAF</sequence>